<gene>
    <name evidence="8" type="ORF">BM524_16325</name>
</gene>
<feature type="compositionally biased region" description="Polar residues" evidence="5">
    <location>
        <begin position="73"/>
        <end position="83"/>
    </location>
</feature>
<reference evidence="8 9" key="1">
    <citation type="submission" date="2016-11" db="EMBL/GenBank/DDBJ databases">
        <title>Networking in microbes: conjugative elements and plasmids in the genus Alteromonas.</title>
        <authorList>
            <person name="Lopez-Perez M."/>
            <person name="Ramon-Marco N."/>
            <person name="Rodriguez-Valera F."/>
        </authorList>
    </citation>
    <scope>NUCLEOTIDE SEQUENCE [LARGE SCALE GENOMIC DNA]</scope>
    <source>
        <strain evidence="8 9">CP48</strain>
    </source>
</reference>
<dbReference type="InterPro" id="IPR001362">
    <property type="entry name" value="Glyco_hydro_32"/>
</dbReference>
<comment type="similarity">
    <text evidence="1">Belongs to the glycosyl hydrolase 32 family.</text>
</comment>
<dbReference type="EC" id="3.2.1.26" evidence="2"/>
<evidence type="ECO:0000259" key="7">
    <source>
        <dbReference type="Pfam" id="PF00251"/>
    </source>
</evidence>
<evidence type="ECO:0000313" key="9">
    <source>
        <dbReference type="Proteomes" id="UP000182101"/>
    </source>
</evidence>
<dbReference type="CDD" id="cd08995">
    <property type="entry name" value="GH32_EcAec43-like"/>
    <property type="match status" value="1"/>
</dbReference>
<protein>
    <recommendedName>
        <fullName evidence="2">beta-fructofuranosidase</fullName>
        <ecNumber evidence="2">3.2.1.26</ecNumber>
    </recommendedName>
</protein>
<dbReference type="Proteomes" id="UP000182101">
    <property type="component" value="Chromosome"/>
</dbReference>
<proteinExistence type="inferred from homology"/>
<feature type="region of interest" description="Disordered" evidence="5">
    <location>
        <begin position="46"/>
        <end position="83"/>
    </location>
</feature>
<dbReference type="RefSeq" id="WP_071960083.1">
    <property type="nucleotide sequence ID" value="NZ_CP018024.1"/>
</dbReference>
<dbReference type="SUPFAM" id="SSF75005">
    <property type="entry name" value="Arabinanase/levansucrase/invertase"/>
    <property type="match status" value="1"/>
</dbReference>
<name>A0AAC9JCQ4_9ALTE</name>
<organism evidence="8 9">
    <name type="scientific">Alteromonas mediterranea</name>
    <dbReference type="NCBI Taxonomy" id="314275"/>
    <lineage>
        <taxon>Bacteria</taxon>
        <taxon>Pseudomonadati</taxon>
        <taxon>Pseudomonadota</taxon>
        <taxon>Gammaproteobacteria</taxon>
        <taxon>Alteromonadales</taxon>
        <taxon>Alteromonadaceae</taxon>
        <taxon>Alteromonas/Salinimonas group</taxon>
        <taxon>Alteromonas</taxon>
    </lineage>
</organism>
<feature type="compositionally biased region" description="Acidic residues" evidence="5">
    <location>
        <begin position="57"/>
        <end position="66"/>
    </location>
</feature>
<evidence type="ECO:0000256" key="3">
    <source>
        <dbReference type="ARBA" id="ARBA00022801"/>
    </source>
</evidence>
<feature type="domain" description="Glycosyl hydrolase family 32 N-terminal" evidence="7">
    <location>
        <begin position="490"/>
        <end position="731"/>
    </location>
</feature>
<feature type="signal peptide" evidence="6">
    <location>
        <begin position="1"/>
        <end position="25"/>
    </location>
</feature>
<dbReference type="InterPro" id="IPR023296">
    <property type="entry name" value="Glyco_hydro_beta-prop_sf"/>
</dbReference>
<keyword evidence="6" id="KW-0732">Signal</keyword>
<dbReference type="GO" id="GO:0004564">
    <property type="term" value="F:beta-fructofuranosidase activity"/>
    <property type="evidence" value="ECO:0007669"/>
    <property type="project" value="UniProtKB-EC"/>
</dbReference>
<dbReference type="GO" id="GO:0005975">
    <property type="term" value="P:carbohydrate metabolic process"/>
    <property type="evidence" value="ECO:0007669"/>
    <property type="project" value="InterPro"/>
</dbReference>
<evidence type="ECO:0000256" key="6">
    <source>
        <dbReference type="SAM" id="SignalP"/>
    </source>
</evidence>
<feature type="chain" id="PRO_5042224244" description="beta-fructofuranosidase" evidence="6">
    <location>
        <begin position="26"/>
        <end position="1144"/>
    </location>
</feature>
<dbReference type="InterPro" id="IPR051214">
    <property type="entry name" value="GH32_Enzymes"/>
</dbReference>
<dbReference type="SMART" id="SM00640">
    <property type="entry name" value="Glyco_32"/>
    <property type="match status" value="1"/>
</dbReference>
<dbReference type="EMBL" id="CP018024">
    <property type="protein sequence ID" value="APD91238.1"/>
    <property type="molecule type" value="Genomic_DNA"/>
</dbReference>
<evidence type="ECO:0000256" key="5">
    <source>
        <dbReference type="SAM" id="MobiDB-lite"/>
    </source>
</evidence>
<dbReference type="PANTHER" id="PTHR43101">
    <property type="entry name" value="BETA-FRUCTOSIDASE"/>
    <property type="match status" value="1"/>
</dbReference>
<dbReference type="AlphaFoldDB" id="A0AAC9JCQ4"/>
<dbReference type="InterPro" id="IPR013148">
    <property type="entry name" value="Glyco_hydro_32_N"/>
</dbReference>
<accession>A0AAC9JCQ4</accession>
<evidence type="ECO:0000256" key="1">
    <source>
        <dbReference type="ARBA" id="ARBA00009902"/>
    </source>
</evidence>
<dbReference type="PANTHER" id="PTHR43101:SF1">
    <property type="entry name" value="BETA-FRUCTOSIDASE"/>
    <property type="match status" value="1"/>
</dbReference>
<keyword evidence="4" id="KW-0326">Glycosidase</keyword>
<sequence>MKTSKPYLRGWKSSGLILLVGASLAACSDDGTENTVDAELIVLQEGQSPSDVIGEGDTPEEQEPNEELVLTDSPESSGQPLFRNPENSEQILSGFEFCCGQYNTYAENGYGAITGDFDKLDGGFWGADVAGVVGERVFSSFSDGFTSDDEALGWIGFSAIGTMESPSFEITHQFINFLVGGGSNGVSEANTTALALVIENEIVRQASGDDTEMSMRWVSWDVGDYIGTNAKIRFIDHHPDDNSDDALPYLLADELRVSDEAAAVPEIESKMLASANISVEPEVEGVPAFSRVSDPDQNIAGFEFCCGQFNTYANHDFRATGEMAKLDGGWWAADIVNHQGERIFTSRGDGFSADGTGLGWIGDEATGTLSSPPFDITHKFLNFLIGGGTNDFTHENATAVVLRVNGKVVRQAVGNGQESQVDWHTWDVSALQGETAVLEIVDQHSGDDDGSLPFIMLDEVRLADFAAIEPNQSDFVSMPDGHDVSLPLVMADPNPYFRDGTFYIYYLIDTAFHDWYLTKTNDLQSGSFPQRVLQATGDANTQDQWTGSGSVIEDVDGQTHIFFNGHNAEFNPVEAVMHAVATDNTLTDFAKVPEDTFTGSNGYSDFDFRDPEVFWNEDTGNYWMLITTRYNEQAAIGLYTSDNLATWTPEEPLFTLDTPLNLEVPDWVDFTDNAFILFSDQNDGERDVKHLVQTSSGWQLGDYTSLDGEFFYAGRTASSEDATLMFGWIPHKVTRTNVGVGTFGGDLAIHQLVQTASGELAVKIPDAYKTEFSEAISTDVQEHEGAISEDSSISLMSSSAFTLEALGEKNRLSMNVSSENANGRFGLYFPTDEEAEQVARIEFDTNSNQASFYFGEVPPTGGASVTPTPALEGEPLFARTEEPEQNIAGFEFCCGQYNTLAGHEFTNITGDFVTLDGGWWGGDIANNVGERVFSSFGDGFDENGNALGWIGYGATGSVDTPTFEITKPYINFLIGGGSNPFDNANATAVVLIVNGEVVRSQSGRDAEKTADDKFLLEWATWDVSEFIGQTAVIRLIDLHSDDASDTALPYLIADEFRAADLPAVSDDEEVSAGNLDAHVSVPMDLAEGVKLDVWLDPKTGLGSAYINDFRALSFRLYDLEHRSVGVYTREQAISVNELQRFIKN</sequence>
<dbReference type="Pfam" id="PF00251">
    <property type="entry name" value="Glyco_hydro_32N"/>
    <property type="match status" value="1"/>
</dbReference>
<evidence type="ECO:0000313" key="8">
    <source>
        <dbReference type="EMBL" id="APD91238.1"/>
    </source>
</evidence>
<dbReference type="Gene3D" id="2.115.10.20">
    <property type="entry name" value="Glycosyl hydrolase domain, family 43"/>
    <property type="match status" value="1"/>
</dbReference>
<evidence type="ECO:0000256" key="4">
    <source>
        <dbReference type="ARBA" id="ARBA00023295"/>
    </source>
</evidence>
<keyword evidence="3" id="KW-0378">Hydrolase</keyword>
<evidence type="ECO:0000256" key="2">
    <source>
        <dbReference type="ARBA" id="ARBA00012758"/>
    </source>
</evidence>
<dbReference type="PROSITE" id="PS51257">
    <property type="entry name" value="PROKAR_LIPOPROTEIN"/>
    <property type="match status" value="1"/>
</dbReference>